<reference evidence="9" key="1">
    <citation type="journal article" date="2019" name="Toxins">
        <title>Detection of Abrin-Like and Prepropulchellin-Like Toxin Genes and Transcripts Using Whole Genome Sequencing and Full-Length Transcript Sequencing of Abrus precatorius.</title>
        <authorList>
            <person name="Hovde B.T."/>
            <person name="Daligault H.E."/>
            <person name="Hanschen E.R."/>
            <person name="Kunde Y.A."/>
            <person name="Johnson M.B."/>
            <person name="Starkenburg S.R."/>
            <person name="Johnson S.L."/>
        </authorList>
    </citation>
    <scope>NUCLEOTIDE SEQUENCE [LARGE SCALE GENOMIC DNA]</scope>
</reference>
<name>A0A8B8KYH5_ABRPR</name>
<evidence type="ECO:0000313" key="9">
    <source>
        <dbReference type="Proteomes" id="UP000694853"/>
    </source>
</evidence>
<proteinExistence type="inferred from homology"/>
<dbReference type="RefSeq" id="XP_027349041.1">
    <property type="nucleotide sequence ID" value="XM_027493240.1"/>
</dbReference>
<gene>
    <name evidence="10" type="primary">LOC113860740</name>
</gene>
<keyword evidence="9" id="KW-1185">Reference proteome</keyword>
<evidence type="ECO:0000313" key="10">
    <source>
        <dbReference type="RefSeq" id="XP_027349041.1"/>
    </source>
</evidence>
<feature type="compositionally biased region" description="Basic residues" evidence="7">
    <location>
        <begin position="191"/>
        <end position="206"/>
    </location>
</feature>
<dbReference type="Gene3D" id="3.30.730.10">
    <property type="entry name" value="AP2/ERF domain"/>
    <property type="match status" value="1"/>
</dbReference>
<dbReference type="GO" id="GO:0009873">
    <property type="term" value="P:ethylene-activated signaling pathway"/>
    <property type="evidence" value="ECO:0007669"/>
    <property type="project" value="InterPro"/>
</dbReference>
<dbReference type="Proteomes" id="UP000694853">
    <property type="component" value="Unplaced"/>
</dbReference>
<keyword evidence="2" id="KW-0805">Transcription regulation</keyword>
<feature type="region of interest" description="Disordered" evidence="7">
    <location>
        <begin position="191"/>
        <end position="213"/>
    </location>
</feature>
<dbReference type="InterPro" id="IPR044808">
    <property type="entry name" value="ERF_plant"/>
</dbReference>
<comment type="similarity">
    <text evidence="6">Belongs to the AP2/ERF transcription factor family. ERF subfamily.</text>
</comment>
<dbReference type="FunFam" id="3.30.730.10:FF:000001">
    <property type="entry name" value="Ethylene-responsive transcription factor 2"/>
    <property type="match status" value="1"/>
</dbReference>
<feature type="region of interest" description="Disordered" evidence="7">
    <location>
        <begin position="46"/>
        <end position="106"/>
    </location>
</feature>
<dbReference type="SUPFAM" id="SSF54171">
    <property type="entry name" value="DNA-binding domain"/>
    <property type="match status" value="1"/>
</dbReference>
<dbReference type="PROSITE" id="PS51032">
    <property type="entry name" value="AP2_ERF"/>
    <property type="match status" value="1"/>
</dbReference>
<feature type="compositionally biased region" description="Low complexity" evidence="7">
    <location>
        <begin position="52"/>
        <end position="73"/>
    </location>
</feature>
<evidence type="ECO:0000259" key="8">
    <source>
        <dbReference type="PROSITE" id="PS51032"/>
    </source>
</evidence>
<dbReference type="InterPro" id="IPR036955">
    <property type="entry name" value="AP2/ERF_dom_sf"/>
</dbReference>
<dbReference type="AlphaFoldDB" id="A0A8B8KYH5"/>
<dbReference type="GO" id="GO:0003677">
    <property type="term" value="F:DNA binding"/>
    <property type="evidence" value="ECO:0007669"/>
    <property type="project" value="UniProtKB-KW"/>
</dbReference>
<dbReference type="CDD" id="cd00018">
    <property type="entry name" value="AP2"/>
    <property type="match status" value="1"/>
</dbReference>
<dbReference type="InterPro" id="IPR016177">
    <property type="entry name" value="DNA-bd_dom_sf"/>
</dbReference>
<evidence type="ECO:0000256" key="6">
    <source>
        <dbReference type="ARBA" id="ARBA00024343"/>
    </source>
</evidence>
<evidence type="ECO:0000256" key="7">
    <source>
        <dbReference type="SAM" id="MobiDB-lite"/>
    </source>
</evidence>
<dbReference type="SMART" id="SM00380">
    <property type="entry name" value="AP2"/>
    <property type="match status" value="1"/>
</dbReference>
<dbReference type="KEGG" id="aprc:113860740"/>
<dbReference type="PANTHER" id="PTHR31190">
    <property type="entry name" value="DNA-BINDING DOMAIN"/>
    <property type="match status" value="1"/>
</dbReference>
<protein>
    <submittedName>
        <fullName evidence="10">Ethylene-responsive transcription factor 1B-like</fullName>
    </submittedName>
</protein>
<comment type="subcellular location">
    <subcellularLocation>
        <location evidence="1">Nucleus</location>
    </subcellularLocation>
</comment>
<dbReference type="GO" id="GO:0005634">
    <property type="term" value="C:nucleus"/>
    <property type="evidence" value="ECO:0007669"/>
    <property type="project" value="UniProtKB-SubCell"/>
</dbReference>
<reference evidence="10" key="2">
    <citation type="submission" date="2025-08" db="UniProtKB">
        <authorList>
            <consortium name="RefSeq"/>
        </authorList>
    </citation>
    <scope>IDENTIFICATION</scope>
    <source>
        <tissue evidence="10">Young leaves</tissue>
    </source>
</reference>
<evidence type="ECO:0000256" key="1">
    <source>
        <dbReference type="ARBA" id="ARBA00004123"/>
    </source>
</evidence>
<dbReference type="GeneID" id="113860740"/>
<evidence type="ECO:0000256" key="4">
    <source>
        <dbReference type="ARBA" id="ARBA00023163"/>
    </source>
</evidence>
<accession>A0A8B8KYH5</accession>
<feature type="domain" description="AP2/ERF" evidence="8">
    <location>
        <begin position="104"/>
        <end position="162"/>
    </location>
</feature>
<keyword evidence="5" id="KW-0539">Nucleus</keyword>
<dbReference type="PANTHER" id="PTHR31190:SF314">
    <property type="entry name" value="ETHYLENE-RESPONSIVE TRANSCRIPTION FACTOR ERF094"/>
    <property type="match status" value="1"/>
</dbReference>
<evidence type="ECO:0000256" key="2">
    <source>
        <dbReference type="ARBA" id="ARBA00023015"/>
    </source>
</evidence>
<sequence>MDFDSPLFLNHNLNLFTENSSVSGDPFSWDYDFVFFNDDNNTLPLNFSENHSQSQQTKESSSASNSSLGSVESQEVSSNTNYAHMSETRVPSASESQAPKESRVYRGVRKRPWGKFAAEIRDSTRNGVRVWIGTFDTAEDAALAYDQAAFSTRGSLAVLNFPEEVVKASLREMQSKPWEEGSSPVLALKRKHTMRRKSTKPSKKKTKRDELELSSSENVLVLEDLGAEYLEQLLSLTS</sequence>
<dbReference type="InterPro" id="IPR001471">
    <property type="entry name" value="AP2/ERF_dom"/>
</dbReference>
<evidence type="ECO:0000256" key="3">
    <source>
        <dbReference type="ARBA" id="ARBA00023125"/>
    </source>
</evidence>
<dbReference type="GO" id="GO:0003700">
    <property type="term" value="F:DNA-binding transcription factor activity"/>
    <property type="evidence" value="ECO:0007669"/>
    <property type="project" value="InterPro"/>
</dbReference>
<dbReference type="Pfam" id="PF00847">
    <property type="entry name" value="AP2"/>
    <property type="match status" value="1"/>
</dbReference>
<organism evidence="9 10">
    <name type="scientific">Abrus precatorius</name>
    <name type="common">Indian licorice</name>
    <name type="synonym">Glycine abrus</name>
    <dbReference type="NCBI Taxonomy" id="3816"/>
    <lineage>
        <taxon>Eukaryota</taxon>
        <taxon>Viridiplantae</taxon>
        <taxon>Streptophyta</taxon>
        <taxon>Embryophyta</taxon>
        <taxon>Tracheophyta</taxon>
        <taxon>Spermatophyta</taxon>
        <taxon>Magnoliopsida</taxon>
        <taxon>eudicotyledons</taxon>
        <taxon>Gunneridae</taxon>
        <taxon>Pentapetalae</taxon>
        <taxon>rosids</taxon>
        <taxon>fabids</taxon>
        <taxon>Fabales</taxon>
        <taxon>Fabaceae</taxon>
        <taxon>Papilionoideae</taxon>
        <taxon>50 kb inversion clade</taxon>
        <taxon>NPAAA clade</taxon>
        <taxon>indigoferoid/millettioid clade</taxon>
        <taxon>Abreae</taxon>
        <taxon>Abrus</taxon>
    </lineage>
</organism>
<evidence type="ECO:0000256" key="5">
    <source>
        <dbReference type="ARBA" id="ARBA00023242"/>
    </source>
</evidence>
<keyword evidence="4" id="KW-0804">Transcription</keyword>
<keyword evidence="3" id="KW-0238">DNA-binding</keyword>
<feature type="compositionally biased region" description="Polar residues" evidence="7">
    <location>
        <begin position="74"/>
        <end position="97"/>
    </location>
</feature>
<dbReference type="OrthoDB" id="1110293at2759"/>
<dbReference type="PRINTS" id="PR00367">
    <property type="entry name" value="ETHRSPELEMNT"/>
</dbReference>